<evidence type="ECO:0000313" key="4">
    <source>
        <dbReference type="Proteomes" id="UP000324705"/>
    </source>
</evidence>
<dbReference type="AlphaFoldDB" id="A0A9R0X8I6"/>
<sequence length="201" mass="22403">MLNLLISGYLVLFLVNPYAFLQSKLGTTCCCSNSLYEGIFGRVQISCFISVSCALLLTLKAVAYFNRVVVRIMNKGSIHKKETHGTSDDISENTPVEKVRGPNLFERTKEEIEALVAAVHDKMEHHSSPRGKEGELHKDSKEHSKADMHKKTHENETHGTSNDISEDTPVSKVKGPGVFERAKEEIEAIVEAIHPKKESDK</sequence>
<dbReference type="Proteomes" id="UP000324705">
    <property type="component" value="Chromosome 5B"/>
</dbReference>
<keyword evidence="2" id="KW-0472">Membrane</keyword>
<evidence type="ECO:0000256" key="1">
    <source>
        <dbReference type="SAM" id="MobiDB-lite"/>
    </source>
</evidence>
<feature type="compositionally biased region" description="Basic and acidic residues" evidence="1">
    <location>
        <begin position="122"/>
        <end position="157"/>
    </location>
</feature>
<evidence type="ECO:0000313" key="3">
    <source>
        <dbReference type="EMBL" id="VAI31928.1"/>
    </source>
</evidence>
<protein>
    <submittedName>
        <fullName evidence="3">Uncharacterized protein</fullName>
    </submittedName>
</protein>
<evidence type="ECO:0000256" key="2">
    <source>
        <dbReference type="SAM" id="Phobius"/>
    </source>
</evidence>
<proteinExistence type="predicted"/>
<dbReference type="PANTHER" id="PTHR35277">
    <property type="entry name" value="OS09G0363700 PROTEIN"/>
    <property type="match status" value="1"/>
</dbReference>
<keyword evidence="4" id="KW-1185">Reference proteome</keyword>
<feature type="transmembrane region" description="Helical" evidence="2">
    <location>
        <begin position="43"/>
        <end position="65"/>
    </location>
</feature>
<organism evidence="3 4">
    <name type="scientific">Triticum turgidum subsp. durum</name>
    <name type="common">Durum wheat</name>
    <name type="synonym">Triticum durum</name>
    <dbReference type="NCBI Taxonomy" id="4567"/>
    <lineage>
        <taxon>Eukaryota</taxon>
        <taxon>Viridiplantae</taxon>
        <taxon>Streptophyta</taxon>
        <taxon>Embryophyta</taxon>
        <taxon>Tracheophyta</taxon>
        <taxon>Spermatophyta</taxon>
        <taxon>Magnoliopsida</taxon>
        <taxon>Liliopsida</taxon>
        <taxon>Poales</taxon>
        <taxon>Poaceae</taxon>
        <taxon>BOP clade</taxon>
        <taxon>Pooideae</taxon>
        <taxon>Triticodae</taxon>
        <taxon>Triticeae</taxon>
        <taxon>Triticinae</taxon>
        <taxon>Triticum</taxon>
    </lineage>
</organism>
<dbReference type="Gramene" id="TRITD5Bv1G116770.2">
    <property type="protein sequence ID" value="TRITD5Bv1G116770.2"/>
    <property type="gene ID" value="TRITD5Bv1G116770"/>
</dbReference>
<feature type="region of interest" description="Disordered" evidence="1">
    <location>
        <begin position="122"/>
        <end position="179"/>
    </location>
</feature>
<keyword evidence="2" id="KW-0812">Transmembrane</keyword>
<keyword evidence="2" id="KW-1133">Transmembrane helix</keyword>
<gene>
    <name evidence="3" type="ORF">TRITD_5Bv1G116770</name>
</gene>
<dbReference type="PANTHER" id="PTHR35277:SF10">
    <property type="entry name" value="OS09G0363700 PROTEIN"/>
    <property type="match status" value="1"/>
</dbReference>
<name>A0A9R0X8I6_TRITD</name>
<accession>A0A9R0X8I6</accession>
<dbReference type="EMBL" id="LT934120">
    <property type="protein sequence ID" value="VAI31928.1"/>
    <property type="molecule type" value="Genomic_DNA"/>
</dbReference>
<reference evidence="3 4" key="1">
    <citation type="submission" date="2017-09" db="EMBL/GenBank/DDBJ databases">
        <authorList>
            <consortium name="International Durum Wheat Genome Sequencing Consortium (IDWGSC)"/>
            <person name="Milanesi L."/>
        </authorList>
    </citation>
    <scope>NUCLEOTIDE SEQUENCE [LARGE SCALE GENOMIC DNA]</scope>
    <source>
        <strain evidence="4">cv. Svevo</strain>
    </source>
</reference>
<feature type="region of interest" description="Disordered" evidence="1">
    <location>
        <begin position="80"/>
        <end position="103"/>
    </location>
</feature>